<evidence type="ECO:0000313" key="1">
    <source>
        <dbReference type="EMBL" id="SFT41301.1"/>
    </source>
</evidence>
<dbReference type="STRING" id="305507.SAMN04489724_0646"/>
<name>A0A1I6XTV5_9BACT</name>
<protein>
    <submittedName>
        <fullName evidence="1">Uncharacterized protein</fullName>
    </submittedName>
</protein>
<reference evidence="2" key="1">
    <citation type="submission" date="2016-10" db="EMBL/GenBank/DDBJ databases">
        <authorList>
            <person name="Varghese N."/>
            <person name="Submissions S."/>
        </authorList>
    </citation>
    <scope>NUCLEOTIDE SEQUENCE [LARGE SCALE GENOMIC DNA]</scope>
    <source>
        <strain evidence="2">DSM 23445</strain>
    </source>
</reference>
<dbReference type="EMBL" id="FPBF01000001">
    <property type="protein sequence ID" value="SFT41301.1"/>
    <property type="molecule type" value="Genomic_DNA"/>
</dbReference>
<keyword evidence="2" id="KW-1185">Reference proteome</keyword>
<sequence>MEAKKKHIDTVNEPSGQVYQTASKSNISKILDLAKKLSNSEILQLTKKLDVMVKKQSELSSTNFSSFLLSGPVMDDTQFESFLKERKDFNQWRKK</sequence>
<accession>A0A1I6XTV5</accession>
<dbReference type="RefSeq" id="WP_091691254.1">
    <property type="nucleotide sequence ID" value="NZ_FPBF01000001.1"/>
</dbReference>
<organism evidence="1 2">
    <name type="scientific">Algoriphagus locisalis</name>
    <dbReference type="NCBI Taxonomy" id="305507"/>
    <lineage>
        <taxon>Bacteria</taxon>
        <taxon>Pseudomonadati</taxon>
        <taxon>Bacteroidota</taxon>
        <taxon>Cytophagia</taxon>
        <taxon>Cytophagales</taxon>
        <taxon>Cyclobacteriaceae</taxon>
        <taxon>Algoriphagus</taxon>
    </lineage>
</organism>
<gene>
    <name evidence="1" type="ORF">SAMN04489724_0646</name>
</gene>
<proteinExistence type="predicted"/>
<evidence type="ECO:0000313" key="2">
    <source>
        <dbReference type="Proteomes" id="UP000199673"/>
    </source>
</evidence>
<dbReference type="Proteomes" id="UP000199673">
    <property type="component" value="Unassembled WGS sequence"/>
</dbReference>
<dbReference type="AlphaFoldDB" id="A0A1I6XTV5"/>